<evidence type="ECO:0000313" key="4">
    <source>
        <dbReference type="Proteomes" id="UP000829685"/>
    </source>
</evidence>
<protein>
    <submittedName>
        <fullName evidence="3">Uncharacterized protein</fullName>
    </submittedName>
</protein>
<feature type="compositionally biased region" description="Low complexity" evidence="1">
    <location>
        <begin position="280"/>
        <end position="294"/>
    </location>
</feature>
<evidence type="ECO:0000256" key="1">
    <source>
        <dbReference type="SAM" id="MobiDB-lite"/>
    </source>
</evidence>
<accession>A0A9Q0AUN9</accession>
<dbReference type="Proteomes" id="UP000829685">
    <property type="component" value="Unassembled WGS sequence"/>
</dbReference>
<organism evidence="3 4">
    <name type="scientific">Neoarthrinium moseri</name>
    <dbReference type="NCBI Taxonomy" id="1658444"/>
    <lineage>
        <taxon>Eukaryota</taxon>
        <taxon>Fungi</taxon>
        <taxon>Dikarya</taxon>
        <taxon>Ascomycota</taxon>
        <taxon>Pezizomycotina</taxon>
        <taxon>Sordariomycetes</taxon>
        <taxon>Xylariomycetidae</taxon>
        <taxon>Amphisphaeriales</taxon>
        <taxon>Apiosporaceae</taxon>
        <taxon>Neoarthrinium</taxon>
    </lineage>
</organism>
<keyword evidence="4" id="KW-1185">Reference proteome</keyword>
<feature type="chain" id="PRO_5040379564" evidence="2">
    <location>
        <begin position="20"/>
        <end position="393"/>
    </location>
</feature>
<feature type="signal peptide" evidence="2">
    <location>
        <begin position="1"/>
        <end position="19"/>
    </location>
</feature>
<proteinExistence type="predicted"/>
<comment type="caution">
    <text evidence="3">The sequence shown here is derived from an EMBL/GenBank/DDBJ whole genome shotgun (WGS) entry which is preliminary data.</text>
</comment>
<gene>
    <name evidence="3" type="ORF">JX265_002325</name>
</gene>
<evidence type="ECO:0000256" key="2">
    <source>
        <dbReference type="SAM" id="SignalP"/>
    </source>
</evidence>
<feature type="region of interest" description="Disordered" evidence="1">
    <location>
        <begin position="343"/>
        <end position="376"/>
    </location>
</feature>
<dbReference type="EMBL" id="JAFIMR010000004">
    <property type="protein sequence ID" value="KAI1879371.1"/>
    <property type="molecule type" value="Genomic_DNA"/>
</dbReference>
<sequence length="393" mass="40105">MQLTYTSAALLGFSSLVASAPAVERDVLQPAERGLKWTPRAHKRMPLEIVQQVQEPTLIIVQENLDQIAQLQQVAEQQFAALVQAQVALATQLDTIKNNIRVNHFKARFSQVNTVIVTVQTLVDQTQGQQAQNRYLINQLLADNGKPESQIVVMVSDAATMTVGAQQTAAVNGASAESAPTATPVLANFDPNAPFGQLNQQVILPLGAQAPQVNQVFADPAAIILPNQNNLFVEDSGAFLADCAQQSAFFQLQAAQIFQNFQQLAAAQAGAVIIINNNNGGNNNNNNNGNNKGNKNNDGKKNGGDAAAQASKAAEAAAASSAAQAAASSAAAVVAAPAAPAATSAAQPPAAAAPAATSAAQPAAAPAATAAPAAAPAAAAPASGFITLVPAPQ</sequence>
<name>A0A9Q0AUN9_9PEZI</name>
<reference evidence="3" key="1">
    <citation type="submission" date="2021-03" db="EMBL/GenBank/DDBJ databases">
        <title>Revisited historic fungal species revealed as producer of novel bioactive compounds through whole genome sequencing and comparative genomics.</title>
        <authorList>
            <person name="Vignolle G.A."/>
            <person name="Hochenegger N."/>
            <person name="Mach R.L."/>
            <person name="Mach-Aigner A.R."/>
            <person name="Javad Rahimi M."/>
            <person name="Salim K.A."/>
            <person name="Chan C.M."/>
            <person name="Lim L.B.L."/>
            <person name="Cai F."/>
            <person name="Druzhinina I.S."/>
            <person name="U'Ren J.M."/>
            <person name="Derntl C."/>
        </authorList>
    </citation>
    <scope>NUCLEOTIDE SEQUENCE</scope>
    <source>
        <strain evidence="3">TUCIM 5799</strain>
    </source>
</reference>
<evidence type="ECO:0000313" key="3">
    <source>
        <dbReference type="EMBL" id="KAI1879371.1"/>
    </source>
</evidence>
<feature type="region of interest" description="Disordered" evidence="1">
    <location>
        <begin position="280"/>
        <end position="308"/>
    </location>
</feature>
<keyword evidence="2" id="KW-0732">Signal</keyword>
<dbReference type="AlphaFoldDB" id="A0A9Q0AUN9"/>